<accession>A0A183LMN7</accession>
<reference evidence="1 2" key="1">
    <citation type="submission" date="2018-11" db="EMBL/GenBank/DDBJ databases">
        <authorList>
            <consortium name="Pathogen Informatics"/>
        </authorList>
    </citation>
    <scope>NUCLEOTIDE SEQUENCE [LARGE SCALE GENOMIC DNA]</scope>
    <source>
        <strain evidence="1 2">Zambia</strain>
    </source>
</reference>
<dbReference type="EMBL" id="UZAI01001680">
    <property type="protein sequence ID" value="VDO64351.1"/>
    <property type="molecule type" value="Genomic_DNA"/>
</dbReference>
<organism evidence="1 2">
    <name type="scientific">Schistosoma margrebowiei</name>
    <dbReference type="NCBI Taxonomy" id="48269"/>
    <lineage>
        <taxon>Eukaryota</taxon>
        <taxon>Metazoa</taxon>
        <taxon>Spiralia</taxon>
        <taxon>Lophotrochozoa</taxon>
        <taxon>Platyhelminthes</taxon>
        <taxon>Trematoda</taxon>
        <taxon>Digenea</taxon>
        <taxon>Strigeidida</taxon>
        <taxon>Schistosomatoidea</taxon>
        <taxon>Schistosomatidae</taxon>
        <taxon>Schistosoma</taxon>
    </lineage>
</organism>
<dbReference type="AlphaFoldDB" id="A0A183LMN7"/>
<protein>
    <submittedName>
        <fullName evidence="1">Uncharacterized protein</fullName>
    </submittedName>
</protein>
<sequence length="43" mass="5043">MVHQLVILPCNRLLNYTMNLDVHGRILIFQEEMSSQLALMKQT</sequence>
<evidence type="ECO:0000313" key="1">
    <source>
        <dbReference type="EMBL" id="VDO64351.1"/>
    </source>
</evidence>
<gene>
    <name evidence="1" type="ORF">SMRZ_LOCUS5062</name>
</gene>
<proteinExistence type="predicted"/>
<keyword evidence="2" id="KW-1185">Reference proteome</keyword>
<name>A0A183LMN7_9TREM</name>
<evidence type="ECO:0000313" key="2">
    <source>
        <dbReference type="Proteomes" id="UP000277204"/>
    </source>
</evidence>
<dbReference type="Proteomes" id="UP000277204">
    <property type="component" value="Unassembled WGS sequence"/>
</dbReference>